<evidence type="ECO:0000256" key="9">
    <source>
        <dbReference type="ARBA" id="ARBA00022807"/>
    </source>
</evidence>
<keyword evidence="10" id="KW-0862">Zinc</keyword>
<evidence type="ECO:0000256" key="12">
    <source>
        <dbReference type="SAM" id="MobiDB-lite"/>
    </source>
</evidence>
<evidence type="ECO:0000259" key="13">
    <source>
        <dbReference type="PROSITE" id="PS50802"/>
    </source>
</evidence>
<comment type="function">
    <text evidence="11">Hydrolase that can remove conjugated ubiquitin from proteins and may therefore play an important regulatory role at the level of protein turnover by preventing degradation.</text>
</comment>
<dbReference type="Gene3D" id="3.10.20.90">
    <property type="entry name" value="Phosphatidylinositol 3-kinase Catalytic Subunit, Chain A, domain 1"/>
    <property type="match status" value="1"/>
</dbReference>
<evidence type="ECO:0000256" key="8">
    <source>
        <dbReference type="ARBA" id="ARBA00022801"/>
    </source>
</evidence>
<evidence type="ECO:0000256" key="2">
    <source>
        <dbReference type="ARBA" id="ARBA00004496"/>
    </source>
</evidence>
<evidence type="ECO:0000256" key="3">
    <source>
        <dbReference type="ARBA" id="ARBA00022490"/>
    </source>
</evidence>
<evidence type="ECO:0000256" key="6">
    <source>
        <dbReference type="ARBA" id="ARBA00022771"/>
    </source>
</evidence>
<keyword evidence="4" id="KW-0645">Protease</keyword>
<evidence type="ECO:0000256" key="4">
    <source>
        <dbReference type="ARBA" id="ARBA00022670"/>
    </source>
</evidence>
<dbReference type="FunFam" id="3.90.70.80:FF:000016">
    <property type="entry name" value="Putative ubiquitin thioesterase otu1"/>
    <property type="match status" value="1"/>
</dbReference>
<dbReference type="GO" id="GO:0016579">
    <property type="term" value="P:protein deubiquitination"/>
    <property type="evidence" value="ECO:0007669"/>
    <property type="project" value="TreeGrafter"/>
</dbReference>
<keyword evidence="3 11" id="KW-0963">Cytoplasm</keyword>
<evidence type="ECO:0000256" key="11">
    <source>
        <dbReference type="RuleBase" id="RU367104"/>
    </source>
</evidence>
<proteinExistence type="predicted"/>
<feature type="compositionally biased region" description="Low complexity" evidence="12">
    <location>
        <begin position="100"/>
        <end position="117"/>
    </location>
</feature>
<gene>
    <name evidence="14" type="ORF">K402DRAFT_396094</name>
</gene>
<comment type="catalytic activity">
    <reaction evidence="1 11">
        <text>Thiol-dependent hydrolysis of ester, thioester, amide, peptide and isopeptide bonds formed by the C-terminal Gly of ubiquitin (a 76-residue protein attached to proteins as an intracellular targeting signal).</text>
        <dbReference type="EC" id="3.4.19.12"/>
    </reaction>
</comment>
<accession>A0A6G1GT90</accession>
<sequence length="350" mass="37896">MRFRVRGPNGAPTLSVEPGATIGELKHQISQATGLSDFDVKIGYPPQSLDLHQFDAATTISDSGLKLDGEQLICAARDPQAKLNHPLAGTTPSSAPPLPGQSSKPQSSKPQSSTSAPNKPLSLSRKPNKTSDDPPELPLPSHSGTIVLRVMPDDNSCLFRAVGSAVLGDSLDSMQELRSIVAQGIQANPELYSEGALEQKPDEYCKWIQTPDAWGGGIEIAILAQQFDVEVASINVQDLRVDRFNEGKPKRIILVYSGIHYDTIAVNPSSPPHTRADAPPDFDLKQFDADDDLVVERARELCKILKDRHYYTDTKGFSIKCNTCGWQGTGEKGATQHAAETGHYDFGEAQ</sequence>
<dbReference type="PROSITE" id="PS50802">
    <property type="entry name" value="OTU"/>
    <property type="match status" value="1"/>
</dbReference>
<comment type="subcellular location">
    <subcellularLocation>
        <location evidence="2 11">Cytoplasm</location>
    </subcellularLocation>
</comment>
<dbReference type="InterPro" id="IPR038765">
    <property type="entry name" value="Papain-like_cys_pep_sf"/>
</dbReference>
<organism evidence="14 15">
    <name type="scientific">Aulographum hederae CBS 113979</name>
    <dbReference type="NCBI Taxonomy" id="1176131"/>
    <lineage>
        <taxon>Eukaryota</taxon>
        <taxon>Fungi</taxon>
        <taxon>Dikarya</taxon>
        <taxon>Ascomycota</taxon>
        <taxon>Pezizomycotina</taxon>
        <taxon>Dothideomycetes</taxon>
        <taxon>Pleosporomycetidae</taxon>
        <taxon>Aulographales</taxon>
        <taxon>Aulographaceae</taxon>
    </lineage>
</organism>
<dbReference type="Proteomes" id="UP000800041">
    <property type="component" value="Unassembled WGS sequence"/>
</dbReference>
<evidence type="ECO:0000256" key="5">
    <source>
        <dbReference type="ARBA" id="ARBA00022723"/>
    </source>
</evidence>
<dbReference type="InterPro" id="IPR048857">
    <property type="entry name" value="OTU1_Ubl"/>
</dbReference>
<evidence type="ECO:0000256" key="10">
    <source>
        <dbReference type="ARBA" id="ARBA00022833"/>
    </source>
</evidence>
<keyword evidence="15" id="KW-1185">Reference proteome</keyword>
<keyword evidence="8 11" id="KW-0378">Hydrolase</keyword>
<evidence type="ECO:0000313" key="15">
    <source>
        <dbReference type="Proteomes" id="UP000800041"/>
    </source>
</evidence>
<protein>
    <recommendedName>
        <fullName evidence="11">Ubiquitin thioesterase OTU</fullName>
        <ecNumber evidence="11">3.4.19.12</ecNumber>
    </recommendedName>
</protein>
<keyword evidence="6" id="KW-0863">Zinc-finger</keyword>
<dbReference type="Gene3D" id="3.90.70.80">
    <property type="match status" value="1"/>
</dbReference>
<dbReference type="InterPro" id="IPR057766">
    <property type="entry name" value="Znf-C2H2_OTU1-like_C"/>
</dbReference>
<dbReference type="GO" id="GO:0036503">
    <property type="term" value="P:ERAD pathway"/>
    <property type="evidence" value="ECO:0007669"/>
    <property type="project" value="TreeGrafter"/>
</dbReference>
<dbReference type="GO" id="GO:0004843">
    <property type="term" value="F:cysteine-type deubiquitinase activity"/>
    <property type="evidence" value="ECO:0007669"/>
    <property type="project" value="UniProtKB-UniRule"/>
</dbReference>
<evidence type="ECO:0000256" key="7">
    <source>
        <dbReference type="ARBA" id="ARBA00022786"/>
    </source>
</evidence>
<dbReference type="GO" id="GO:0030968">
    <property type="term" value="P:endoplasmic reticulum unfolded protein response"/>
    <property type="evidence" value="ECO:0007669"/>
    <property type="project" value="TreeGrafter"/>
</dbReference>
<dbReference type="Pfam" id="PF02338">
    <property type="entry name" value="OTU"/>
    <property type="match status" value="1"/>
</dbReference>
<keyword evidence="7 11" id="KW-0833">Ubl conjugation pathway</keyword>
<keyword evidence="9 11" id="KW-0788">Thiol protease</keyword>
<name>A0A6G1GT90_9PEZI</name>
<dbReference type="SUPFAM" id="SSF54001">
    <property type="entry name" value="Cysteine proteinases"/>
    <property type="match status" value="1"/>
</dbReference>
<feature type="domain" description="OTU" evidence="13">
    <location>
        <begin position="146"/>
        <end position="267"/>
    </location>
</feature>
<dbReference type="Pfam" id="PF21403">
    <property type="entry name" value="OTU1_UBXL"/>
    <property type="match status" value="1"/>
</dbReference>
<dbReference type="InterPro" id="IPR003323">
    <property type="entry name" value="OTU_dom"/>
</dbReference>
<dbReference type="PANTHER" id="PTHR13312">
    <property type="entry name" value="HIV-INDUCED PROTEIN-7-LIKE PROTEASE"/>
    <property type="match status" value="1"/>
</dbReference>
<dbReference type="OrthoDB" id="65596at2759"/>
<dbReference type="GO" id="GO:0008270">
    <property type="term" value="F:zinc ion binding"/>
    <property type="evidence" value="ECO:0007669"/>
    <property type="project" value="UniProtKB-KW"/>
</dbReference>
<keyword evidence="5" id="KW-0479">Metal-binding</keyword>
<dbReference type="EMBL" id="ML977170">
    <property type="protein sequence ID" value="KAF1984161.1"/>
    <property type="molecule type" value="Genomic_DNA"/>
</dbReference>
<dbReference type="AlphaFoldDB" id="A0A6G1GT90"/>
<dbReference type="CDD" id="cd22745">
    <property type="entry name" value="OTU_OTU1"/>
    <property type="match status" value="1"/>
</dbReference>
<evidence type="ECO:0000256" key="1">
    <source>
        <dbReference type="ARBA" id="ARBA00000707"/>
    </source>
</evidence>
<dbReference type="Pfam" id="PF24560">
    <property type="entry name" value="zf-C2H2_OTU1_C"/>
    <property type="match status" value="1"/>
</dbReference>
<feature type="region of interest" description="Disordered" evidence="12">
    <location>
        <begin position="83"/>
        <end position="143"/>
    </location>
</feature>
<dbReference type="GO" id="GO:0005829">
    <property type="term" value="C:cytosol"/>
    <property type="evidence" value="ECO:0007669"/>
    <property type="project" value="TreeGrafter"/>
</dbReference>
<dbReference type="EC" id="3.4.19.12" evidence="11"/>
<dbReference type="PANTHER" id="PTHR13312:SF0">
    <property type="entry name" value="UBIQUITIN THIOESTERASE OTU1"/>
    <property type="match status" value="1"/>
</dbReference>
<dbReference type="GO" id="GO:0005634">
    <property type="term" value="C:nucleus"/>
    <property type="evidence" value="ECO:0007669"/>
    <property type="project" value="TreeGrafter"/>
</dbReference>
<evidence type="ECO:0000313" key="14">
    <source>
        <dbReference type="EMBL" id="KAF1984161.1"/>
    </source>
</evidence>
<reference evidence="14" key="1">
    <citation type="journal article" date="2020" name="Stud. Mycol.">
        <title>101 Dothideomycetes genomes: a test case for predicting lifestyles and emergence of pathogens.</title>
        <authorList>
            <person name="Haridas S."/>
            <person name="Albert R."/>
            <person name="Binder M."/>
            <person name="Bloem J."/>
            <person name="Labutti K."/>
            <person name="Salamov A."/>
            <person name="Andreopoulos B."/>
            <person name="Baker S."/>
            <person name="Barry K."/>
            <person name="Bills G."/>
            <person name="Bluhm B."/>
            <person name="Cannon C."/>
            <person name="Castanera R."/>
            <person name="Culley D."/>
            <person name="Daum C."/>
            <person name="Ezra D."/>
            <person name="Gonzalez J."/>
            <person name="Henrissat B."/>
            <person name="Kuo A."/>
            <person name="Liang C."/>
            <person name="Lipzen A."/>
            <person name="Lutzoni F."/>
            <person name="Magnuson J."/>
            <person name="Mondo S."/>
            <person name="Nolan M."/>
            <person name="Ohm R."/>
            <person name="Pangilinan J."/>
            <person name="Park H.-J."/>
            <person name="Ramirez L."/>
            <person name="Alfaro M."/>
            <person name="Sun H."/>
            <person name="Tritt A."/>
            <person name="Yoshinaga Y."/>
            <person name="Zwiers L.-H."/>
            <person name="Turgeon B."/>
            <person name="Goodwin S."/>
            <person name="Spatafora J."/>
            <person name="Crous P."/>
            <person name="Grigoriev I."/>
        </authorList>
    </citation>
    <scope>NUCLEOTIDE SEQUENCE</scope>
    <source>
        <strain evidence="14">CBS 113979</strain>
    </source>
</reference>